<comment type="caution">
    <text evidence="8">The sequence shown here is derived from an EMBL/GenBank/DDBJ whole genome shotgun (WGS) entry which is preliminary data.</text>
</comment>
<feature type="transmembrane region" description="Helical" evidence="7">
    <location>
        <begin position="205"/>
        <end position="232"/>
    </location>
</feature>
<feature type="transmembrane region" description="Helical" evidence="7">
    <location>
        <begin position="277"/>
        <end position="296"/>
    </location>
</feature>
<keyword evidence="5 7" id="KW-1133">Transmembrane helix</keyword>
<evidence type="ECO:0000256" key="7">
    <source>
        <dbReference type="SAM" id="Phobius"/>
    </source>
</evidence>
<keyword evidence="6 7" id="KW-0472">Membrane</keyword>
<dbReference type="GO" id="GO:0044038">
    <property type="term" value="P:cell wall macromolecule biosynthetic process"/>
    <property type="evidence" value="ECO:0007669"/>
    <property type="project" value="TreeGrafter"/>
</dbReference>
<feature type="transmembrane region" description="Helical" evidence="7">
    <location>
        <begin position="47"/>
        <end position="80"/>
    </location>
</feature>
<evidence type="ECO:0000256" key="4">
    <source>
        <dbReference type="ARBA" id="ARBA00022692"/>
    </source>
</evidence>
<name>A0A117L1N4_9EURY</name>
<dbReference type="InterPro" id="IPR000715">
    <property type="entry name" value="Glycosyl_transferase_4"/>
</dbReference>
<keyword evidence="3 8" id="KW-0808">Transferase</keyword>
<dbReference type="GO" id="GO:0016780">
    <property type="term" value="F:phosphotransferase activity, for other substituted phosphate groups"/>
    <property type="evidence" value="ECO:0007669"/>
    <property type="project" value="InterPro"/>
</dbReference>
<evidence type="ECO:0000256" key="1">
    <source>
        <dbReference type="ARBA" id="ARBA00004651"/>
    </source>
</evidence>
<evidence type="ECO:0000256" key="6">
    <source>
        <dbReference type="ARBA" id="ARBA00023136"/>
    </source>
</evidence>
<feature type="transmembrane region" description="Helical" evidence="7">
    <location>
        <begin position="122"/>
        <end position="143"/>
    </location>
</feature>
<evidence type="ECO:0000256" key="5">
    <source>
        <dbReference type="ARBA" id="ARBA00022989"/>
    </source>
</evidence>
<protein>
    <submittedName>
        <fullName evidence="8">UDP-N-acetylglucosamine--dolichyl-phosphate N-acetylglucosaminephosphotransferase</fullName>
    </submittedName>
</protein>
<organism evidence="8 9">
    <name type="scientific">Thermococcus sibiricus</name>
    <dbReference type="NCBI Taxonomy" id="172049"/>
    <lineage>
        <taxon>Archaea</taxon>
        <taxon>Methanobacteriati</taxon>
        <taxon>Methanobacteriota</taxon>
        <taxon>Thermococci</taxon>
        <taxon>Thermococcales</taxon>
        <taxon>Thermococcaceae</taxon>
        <taxon>Thermococcus</taxon>
    </lineage>
</organism>
<comment type="subcellular location">
    <subcellularLocation>
        <location evidence="1">Cell membrane</location>
        <topology evidence="1">Multi-pass membrane protein</topology>
    </subcellularLocation>
</comment>
<dbReference type="PANTHER" id="PTHR22926">
    <property type="entry name" value="PHOSPHO-N-ACETYLMURAMOYL-PENTAPEPTIDE-TRANSFERASE"/>
    <property type="match status" value="1"/>
</dbReference>
<feature type="transmembrane region" description="Helical" evidence="7">
    <location>
        <begin position="155"/>
        <end position="185"/>
    </location>
</feature>
<evidence type="ECO:0000256" key="3">
    <source>
        <dbReference type="ARBA" id="ARBA00022679"/>
    </source>
</evidence>
<keyword evidence="4 7" id="KW-0812">Transmembrane</keyword>
<reference evidence="9" key="1">
    <citation type="journal article" date="2015" name="MBio">
        <title>Genome-Resolved Metagenomic Analysis Reveals Roles for Candidate Phyla and Other Microbial Community Members in Biogeochemical Transformations in Oil Reservoirs.</title>
        <authorList>
            <person name="Hu P."/>
            <person name="Tom L."/>
            <person name="Singh A."/>
            <person name="Thomas B.C."/>
            <person name="Baker B.J."/>
            <person name="Piceno Y.M."/>
            <person name="Andersen G.L."/>
            <person name="Banfield J.F."/>
        </authorList>
    </citation>
    <scope>NUCLEOTIDE SEQUENCE [LARGE SCALE GENOMIC DNA]</scope>
</reference>
<dbReference type="GO" id="GO:0071555">
    <property type="term" value="P:cell wall organization"/>
    <property type="evidence" value="ECO:0007669"/>
    <property type="project" value="TreeGrafter"/>
</dbReference>
<dbReference type="PATRIC" id="fig|172049.5.peg.2125"/>
<dbReference type="Proteomes" id="UP000053911">
    <property type="component" value="Unassembled WGS sequence"/>
</dbReference>
<dbReference type="AlphaFoldDB" id="A0A117L1N4"/>
<evidence type="ECO:0000313" key="9">
    <source>
        <dbReference type="Proteomes" id="UP000053911"/>
    </source>
</evidence>
<dbReference type="CDD" id="cd06856">
    <property type="entry name" value="GT_GPT_archaea"/>
    <property type="match status" value="1"/>
</dbReference>
<feature type="transmembrane region" description="Helical" evidence="7">
    <location>
        <begin position="92"/>
        <end position="116"/>
    </location>
</feature>
<keyword evidence="2" id="KW-1003">Cell membrane</keyword>
<accession>A0A117L1N4</accession>
<dbReference type="GO" id="GO:0005886">
    <property type="term" value="C:plasma membrane"/>
    <property type="evidence" value="ECO:0007669"/>
    <property type="project" value="UniProtKB-SubCell"/>
</dbReference>
<dbReference type="PANTHER" id="PTHR22926:SF3">
    <property type="entry name" value="UNDECAPRENYL-PHOSPHATE ALPHA-N-ACETYLGLUCOSAMINYL 1-PHOSPHATE TRANSFERASE"/>
    <property type="match status" value="1"/>
</dbReference>
<sequence>MITVIMGFLISLVLTPYIASLMRKAGIVGRDIHKPDRPEVPEMGGLSLLISLPLSLVAVLNGSLAKALLVFLAFGVIGVLDDITNLKQSHKVVLSLLVSLGVLALPLDTNVNLLLFSIELGVFYYLFSILFVTGAANLVNLLAGFNGLEVGTSVIALFFLGLTTSGDAQILAFTGVAVGLGFLWWNKYPAKVFPGDTGTLSLGALIGVVGILGKVELFTAILLLPHFLDFLLKTRIRFKGRPLGKTEVLEDGTLKAPPYLSFLGIIMRIKKVKEYQLVAIVWGIETFLGVILLHLLHQLL</sequence>
<proteinExistence type="predicted"/>
<evidence type="ECO:0000313" key="8">
    <source>
        <dbReference type="EMBL" id="KUK17573.1"/>
    </source>
</evidence>
<dbReference type="RefSeq" id="WP_283217641.1">
    <property type="nucleotide sequence ID" value="NZ_LGFD01000020.1"/>
</dbReference>
<evidence type="ECO:0000256" key="2">
    <source>
        <dbReference type="ARBA" id="ARBA00022475"/>
    </source>
</evidence>
<gene>
    <name evidence="8" type="ORF">XD54_1166</name>
</gene>
<dbReference type="EMBL" id="LGFD01000020">
    <property type="protein sequence ID" value="KUK17573.1"/>
    <property type="molecule type" value="Genomic_DNA"/>
</dbReference>
<dbReference type="Pfam" id="PF00953">
    <property type="entry name" value="Glycos_transf_4"/>
    <property type="match status" value="1"/>
</dbReference>